<organism evidence="3 4">
    <name type="scientific">Psychrosphaera algicola</name>
    <dbReference type="NCBI Taxonomy" id="3023714"/>
    <lineage>
        <taxon>Bacteria</taxon>
        <taxon>Pseudomonadati</taxon>
        <taxon>Pseudomonadota</taxon>
        <taxon>Gammaproteobacteria</taxon>
        <taxon>Alteromonadales</taxon>
        <taxon>Pseudoalteromonadaceae</taxon>
        <taxon>Psychrosphaera</taxon>
    </lineage>
</organism>
<dbReference type="PANTHER" id="PTHR33755">
    <property type="entry name" value="TOXIN PARE1-RELATED"/>
    <property type="match status" value="1"/>
</dbReference>
<reference evidence="3 4" key="1">
    <citation type="submission" date="2023-01" db="EMBL/GenBank/DDBJ databases">
        <title>Psychrosphaera sp. nov., isolated from marine algae.</title>
        <authorList>
            <person name="Bayburt H."/>
            <person name="Choi B.J."/>
            <person name="Kim J.M."/>
            <person name="Choi D.G."/>
            <person name="Jeon C.O."/>
        </authorList>
    </citation>
    <scope>NUCLEOTIDE SEQUENCE [LARGE SCALE GENOMIC DNA]</scope>
    <source>
        <strain evidence="3 4">G1-22</strain>
    </source>
</reference>
<dbReference type="Proteomes" id="UP001528411">
    <property type="component" value="Unassembled WGS sequence"/>
</dbReference>
<dbReference type="Pfam" id="PF05016">
    <property type="entry name" value="ParE_toxin"/>
    <property type="match status" value="1"/>
</dbReference>
<evidence type="ECO:0000256" key="1">
    <source>
        <dbReference type="ARBA" id="ARBA00006226"/>
    </source>
</evidence>
<comment type="caution">
    <text evidence="3">The sequence shown here is derived from an EMBL/GenBank/DDBJ whole genome shotgun (WGS) entry which is preliminary data.</text>
</comment>
<keyword evidence="4" id="KW-1185">Reference proteome</keyword>
<dbReference type="SUPFAM" id="SSF143011">
    <property type="entry name" value="RelE-like"/>
    <property type="match status" value="1"/>
</dbReference>
<evidence type="ECO:0000313" key="4">
    <source>
        <dbReference type="Proteomes" id="UP001528411"/>
    </source>
</evidence>
<gene>
    <name evidence="3" type="ORF">PN838_09565</name>
</gene>
<comment type="similarity">
    <text evidence="1">Belongs to the RelE toxin family.</text>
</comment>
<dbReference type="PANTHER" id="PTHR33755:SF5">
    <property type="entry name" value="TYPE II TOXIN-ANTITOXIN SYSTEM RELE_PARE FAMILY TOXIN"/>
    <property type="match status" value="1"/>
</dbReference>
<dbReference type="InterPro" id="IPR007712">
    <property type="entry name" value="RelE/ParE_toxin"/>
</dbReference>
<name>A0ABT5FBP8_9GAMM</name>
<dbReference type="EMBL" id="JAQOMS010000002">
    <property type="protein sequence ID" value="MDC2888976.1"/>
    <property type="molecule type" value="Genomic_DNA"/>
</dbReference>
<proteinExistence type="inferred from homology"/>
<keyword evidence="2" id="KW-1277">Toxin-antitoxin system</keyword>
<dbReference type="Gene3D" id="3.30.2310.20">
    <property type="entry name" value="RelE-like"/>
    <property type="match status" value="1"/>
</dbReference>
<dbReference type="RefSeq" id="WP_272180518.1">
    <property type="nucleotide sequence ID" value="NZ_JAQOMS010000002.1"/>
</dbReference>
<evidence type="ECO:0000313" key="3">
    <source>
        <dbReference type="EMBL" id="MDC2888976.1"/>
    </source>
</evidence>
<sequence>MKVNWSPLAISKLESISDYIALDKESAAINWVNDILDSTDSLANQPEMGRAVPELLGTNYRELIVGNYRVIYSIGSDIQILTIRNCKQILKFGVDE</sequence>
<dbReference type="InterPro" id="IPR035093">
    <property type="entry name" value="RelE/ParE_toxin_dom_sf"/>
</dbReference>
<accession>A0ABT5FBP8</accession>
<protein>
    <submittedName>
        <fullName evidence="3">Type II toxin-antitoxin system RelE/ParE family toxin</fullName>
    </submittedName>
</protein>
<evidence type="ECO:0000256" key="2">
    <source>
        <dbReference type="ARBA" id="ARBA00022649"/>
    </source>
</evidence>
<dbReference type="InterPro" id="IPR051803">
    <property type="entry name" value="TA_system_RelE-like_toxin"/>
</dbReference>